<dbReference type="EMBL" id="BGPR01110921">
    <property type="protein sequence ID" value="GBM90554.1"/>
    <property type="molecule type" value="Genomic_DNA"/>
</dbReference>
<dbReference type="Proteomes" id="UP000499080">
    <property type="component" value="Unassembled WGS sequence"/>
</dbReference>
<evidence type="ECO:0000256" key="1">
    <source>
        <dbReference type="SAM" id="MobiDB-lite"/>
    </source>
</evidence>
<name>A0A4Y2JKU0_ARAVE</name>
<protein>
    <submittedName>
        <fullName evidence="2">Uncharacterized protein</fullName>
    </submittedName>
</protein>
<evidence type="ECO:0000313" key="3">
    <source>
        <dbReference type="Proteomes" id="UP000499080"/>
    </source>
</evidence>
<keyword evidence="3" id="KW-1185">Reference proteome</keyword>
<comment type="caution">
    <text evidence="2">The sequence shown here is derived from an EMBL/GenBank/DDBJ whole genome shotgun (WGS) entry which is preliminary data.</text>
</comment>
<feature type="region of interest" description="Disordered" evidence="1">
    <location>
        <begin position="13"/>
        <end position="96"/>
    </location>
</feature>
<reference evidence="2 3" key="1">
    <citation type="journal article" date="2019" name="Sci. Rep.">
        <title>Orb-weaving spider Araneus ventricosus genome elucidates the spidroin gene catalogue.</title>
        <authorList>
            <person name="Kono N."/>
            <person name="Nakamura H."/>
            <person name="Ohtoshi R."/>
            <person name="Moran D.A.P."/>
            <person name="Shinohara A."/>
            <person name="Yoshida Y."/>
            <person name="Fujiwara M."/>
            <person name="Mori M."/>
            <person name="Tomita M."/>
            <person name="Arakawa K."/>
        </authorList>
    </citation>
    <scope>NUCLEOTIDE SEQUENCE [LARGE SCALE GENOMIC DNA]</scope>
</reference>
<accession>A0A4Y2JKU0</accession>
<feature type="compositionally biased region" description="Polar residues" evidence="1">
    <location>
        <begin position="33"/>
        <end position="45"/>
    </location>
</feature>
<dbReference type="AlphaFoldDB" id="A0A4Y2JKU0"/>
<organism evidence="2 3">
    <name type="scientific">Araneus ventricosus</name>
    <name type="common">Orbweaver spider</name>
    <name type="synonym">Epeira ventricosa</name>
    <dbReference type="NCBI Taxonomy" id="182803"/>
    <lineage>
        <taxon>Eukaryota</taxon>
        <taxon>Metazoa</taxon>
        <taxon>Ecdysozoa</taxon>
        <taxon>Arthropoda</taxon>
        <taxon>Chelicerata</taxon>
        <taxon>Arachnida</taxon>
        <taxon>Araneae</taxon>
        <taxon>Araneomorphae</taxon>
        <taxon>Entelegynae</taxon>
        <taxon>Araneoidea</taxon>
        <taxon>Araneidae</taxon>
        <taxon>Araneus</taxon>
    </lineage>
</organism>
<gene>
    <name evidence="2" type="ORF">AVEN_245742_1</name>
</gene>
<proteinExistence type="predicted"/>
<evidence type="ECO:0000313" key="2">
    <source>
        <dbReference type="EMBL" id="GBM90554.1"/>
    </source>
</evidence>
<sequence length="96" mass="10923">MSSWPEVVAFYRGPCGSRDQKQPIRDSRGTWHHVTTNNQSETAATLGSRDQKQPIRKGFNTSPYTCIHLAPRDQTQPIRDSRGTARKRVTKNVGHY</sequence>
<feature type="compositionally biased region" description="Basic and acidic residues" evidence="1">
    <location>
        <begin position="18"/>
        <end position="29"/>
    </location>
</feature>